<dbReference type="Pfam" id="PF02645">
    <property type="entry name" value="DegV"/>
    <property type="match status" value="1"/>
</dbReference>
<dbReference type="EMBL" id="CP036170">
    <property type="protein sequence ID" value="QBF74530.1"/>
    <property type="molecule type" value="Genomic_DNA"/>
</dbReference>
<dbReference type="KEGG" id="csci:HDCHBGLK_01932"/>
<evidence type="ECO:0000313" key="4">
    <source>
        <dbReference type="Proteomes" id="UP000289664"/>
    </source>
</evidence>
<dbReference type="RefSeq" id="WP_039909983.1">
    <property type="nucleotide sequence ID" value="NZ_CP036170.1"/>
</dbReference>
<dbReference type="InterPro" id="IPR043168">
    <property type="entry name" value="DegV_C"/>
</dbReference>
<organism evidence="3 4">
    <name type="scientific">Clostridium scindens (strain ATCC 35704 / DSM 5676 / VPI 13733 / 19)</name>
    <dbReference type="NCBI Taxonomy" id="411468"/>
    <lineage>
        <taxon>Bacteria</taxon>
        <taxon>Bacillati</taxon>
        <taxon>Bacillota</taxon>
        <taxon>Clostridia</taxon>
        <taxon>Lachnospirales</taxon>
        <taxon>Lachnospiraceae</taxon>
    </lineage>
</organism>
<dbReference type="PANTHER" id="PTHR33434:SF3">
    <property type="entry name" value="DEGV DOMAIN-CONTAINING PROTEIN YITS"/>
    <property type="match status" value="1"/>
</dbReference>
<reference evidence="3 4" key="1">
    <citation type="journal article" date="2019" name="Appl. Environ. Microbiol.">
        <title>Clostridium scindens ATCC 35704: integration of nutritional requirements, the complete genome sequence, and global transcriptional responses to bile acids.</title>
        <authorList>
            <person name="Devendran S."/>
            <person name="Shrestha R."/>
            <person name="Alves J.M.P."/>
            <person name="Wolf P.G."/>
            <person name="Ly L."/>
            <person name="Hernandez A.G."/>
            <person name="Mendez-Garcia C."/>
            <person name="Inboden A."/>
            <person name="Wiley J."/>
            <person name="Paul O."/>
            <person name="Allen A."/>
            <person name="Springer E."/>
            <person name="Wright C.L."/>
            <person name="Fields C.J."/>
            <person name="Daniel S.L."/>
            <person name="Ridlon J.M."/>
        </authorList>
    </citation>
    <scope>NUCLEOTIDE SEQUENCE [LARGE SCALE GENOMIC DNA]</scope>
    <source>
        <strain evidence="3 4">ATCC 35704</strain>
    </source>
</reference>
<dbReference type="NCBIfam" id="TIGR00762">
    <property type="entry name" value="DegV"/>
    <property type="match status" value="1"/>
</dbReference>
<sequence>MENRTVRIFADSTCDLTEDLIQKYGITILPLCIVLDDKSYYDRTQITPDEIFAWAEANKRTPKTAAITFEYAEKMLRPCMEADEDVIFFGISEEMSTTCNVMRLAAKEYDKGRVFVIDSQSLSTGIGLQVLRAAEMARQGKRAEDIVTEIETARSKVKASFVVDTLTYLARGGRCSGATALVANTLKLHPCINVIDGRMEVGKKYRGSMNKALLHYVREKEEELKKADGTQVFITHSGVASEIVEQIRDYLASLGHFHEILETTAGCVISSHCGPGTLGVLYYAE</sequence>
<dbReference type="Proteomes" id="UP000289664">
    <property type="component" value="Chromosome"/>
</dbReference>
<dbReference type="PROSITE" id="PS51482">
    <property type="entry name" value="DEGV"/>
    <property type="match status" value="1"/>
</dbReference>
<comment type="function">
    <text evidence="1">May bind long-chain fatty acids, such as palmitate, and may play a role in lipid transport or fatty acid metabolism.</text>
</comment>
<dbReference type="InterPro" id="IPR003797">
    <property type="entry name" value="DegV"/>
</dbReference>
<evidence type="ECO:0000313" key="3">
    <source>
        <dbReference type="EMBL" id="QBF74530.1"/>
    </source>
</evidence>
<accession>A0A494WRK0</accession>
<evidence type="ECO:0000256" key="1">
    <source>
        <dbReference type="ARBA" id="ARBA00003238"/>
    </source>
</evidence>
<dbReference type="Gene3D" id="3.30.1180.10">
    <property type="match status" value="1"/>
</dbReference>
<protein>
    <submittedName>
        <fullName evidence="3">DegV domain-containing protein</fullName>
    </submittedName>
</protein>
<keyword evidence="4" id="KW-1185">Reference proteome</keyword>
<dbReference type="GO" id="GO:0008289">
    <property type="term" value="F:lipid binding"/>
    <property type="evidence" value="ECO:0007669"/>
    <property type="project" value="UniProtKB-KW"/>
</dbReference>
<proteinExistence type="predicted"/>
<dbReference type="InterPro" id="IPR050270">
    <property type="entry name" value="DegV_domain_contain"/>
</dbReference>
<name>A0A494WRK0_CLOS5</name>
<gene>
    <name evidence="3" type="ORF">HDCHBGLK_01932</name>
</gene>
<dbReference type="OrthoDB" id="9781230at2"/>
<dbReference type="GeneID" id="62696139"/>
<dbReference type="PANTHER" id="PTHR33434">
    <property type="entry name" value="DEGV DOMAIN-CONTAINING PROTEIN DR_1986-RELATED"/>
    <property type="match status" value="1"/>
</dbReference>
<evidence type="ECO:0000256" key="2">
    <source>
        <dbReference type="ARBA" id="ARBA00023121"/>
    </source>
</evidence>
<dbReference type="AlphaFoldDB" id="A0A494WRK0"/>
<dbReference type="Gene3D" id="3.40.50.10170">
    <property type="match status" value="1"/>
</dbReference>
<dbReference type="SUPFAM" id="SSF82549">
    <property type="entry name" value="DAK1/DegV-like"/>
    <property type="match status" value="1"/>
</dbReference>
<keyword evidence="2" id="KW-0446">Lipid-binding</keyword>